<dbReference type="SUPFAM" id="SSF48695">
    <property type="entry name" value="Multiheme cytochromes"/>
    <property type="match status" value="1"/>
</dbReference>
<gene>
    <name evidence="2" type="ORF">ETP66_02105</name>
</gene>
<feature type="signal peptide" evidence="1">
    <location>
        <begin position="1"/>
        <end position="22"/>
    </location>
</feature>
<sequence>MKKTVLASLFSILLLASFSASTIPREWAESPHNNREMGSQTLQQVPVEIRGEGTRHCARCHSEQGFLAWLEQLKQGNPGHLVGPDGRLATVEHLRSLGLTQADVRPITCQTCHDADWNLRVVNNTPVLPSGFQASAVGAGALCMVCHSTREGKISWNAADHGRYTSPHYSAQGDVLLGKNAYFVDDTQEWLNPHAHFTGGSCVTCHMRLTREEYTSHTFKAPENLCTSCHGPKFQREMVAQGFEQLMKQVEARISQRVAAVSNRIRTVRAYNPETGQFTPNVAVEGRVRRVEILSAAGQIALRLVLEDGRELISQLGDIRDGEGQPVFPTGDPVVRAAWNYLLLKYGGARGVHNPTYTYTVLTATLEALK</sequence>
<dbReference type="EMBL" id="SIJL01000002">
    <property type="protein sequence ID" value="TBH21427.1"/>
    <property type="molecule type" value="Genomic_DNA"/>
</dbReference>
<evidence type="ECO:0000313" key="3">
    <source>
        <dbReference type="Proteomes" id="UP000292858"/>
    </source>
</evidence>
<dbReference type="AlphaFoldDB" id="A0A4Q9B6T5"/>
<reference evidence="2 3" key="1">
    <citation type="submission" date="2019-02" db="EMBL/GenBank/DDBJ databases">
        <title>Thermus sp. a novel from hot spring.</title>
        <authorList>
            <person name="Zhao Z."/>
        </authorList>
    </citation>
    <scope>NUCLEOTIDE SEQUENCE [LARGE SCALE GENOMIC DNA]</scope>
    <source>
        <strain evidence="2 3">CFH 72773T</strain>
    </source>
</reference>
<dbReference type="Proteomes" id="UP000292858">
    <property type="component" value="Unassembled WGS sequence"/>
</dbReference>
<keyword evidence="1" id="KW-0732">Signal</keyword>
<dbReference type="InterPro" id="IPR036280">
    <property type="entry name" value="Multihaem_cyt_sf"/>
</dbReference>
<proteinExistence type="predicted"/>
<comment type="caution">
    <text evidence="2">The sequence shown here is derived from an EMBL/GenBank/DDBJ whole genome shotgun (WGS) entry which is preliminary data.</text>
</comment>
<dbReference type="OrthoDB" id="29411at2"/>
<dbReference type="RefSeq" id="WP_130840167.1">
    <property type="nucleotide sequence ID" value="NZ_SIJL01000002.1"/>
</dbReference>
<evidence type="ECO:0000256" key="1">
    <source>
        <dbReference type="SAM" id="SignalP"/>
    </source>
</evidence>
<organism evidence="2 3">
    <name type="scientific">Thermus thermamylovorans</name>
    <dbReference type="NCBI Taxonomy" id="2509362"/>
    <lineage>
        <taxon>Bacteria</taxon>
        <taxon>Thermotogati</taxon>
        <taxon>Deinococcota</taxon>
        <taxon>Deinococci</taxon>
        <taxon>Thermales</taxon>
        <taxon>Thermaceae</taxon>
        <taxon>Thermus</taxon>
    </lineage>
</organism>
<accession>A0A4Q9B6T5</accession>
<protein>
    <submittedName>
        <fullName evidence="2">Uncharacterized protein</fullName>
    </submittedName>
</protein>
<evidence type="ECO:0000313" key="2">
    <source>
        <dbReference type="EMBL" id="TBH21427.1"/>
    </source>
</evidence>
<dbReference type="Gene3D" id="1.10.1130.10">
    <property type="entry name" value="Flavocytochrome C3, Chain A"/>
    <property type="match status" value="1"/>
</dbReference>
<keyword evidence="3" id="KW-1185">Reference proteome</keyword>
<name>A0A4Q9B6T5_9DEIN</name>
<feature type="chain" id="PRO_5020531906" evidence="1">
    <location>
        <begin position="23"/>
        <end position="370"/>
    </location>
</feature>